<evidence type="ECO:0000256" key="1">
    <source>
        <dbReference type="SAM" id="Phobius"/>
    </source>
</evidence>
<dbReference type="AlphaFoldDB" id="A0A317KX53"/>
<reference evidence="2 3" key="1">
    <citation type="submission" date="2018-05" db="EMBL/GenBank/DDBJ databases">
        <title>Genomic analysis of Gracilibacillus dipsosauri DD1 reveals novel features of a salt-tolerant amylase.</title>
        <authorList>
            <person name="Deutch C.E."/>
            <person name="Yang S."/>
        </authorList>
    </citation>
    <scope>NUCLEOTIDE SEQUENCE [LARGE SCALE GENOMIC DNA]</scope>
    <source>
        <strain evidence="2 3">DD1</strain>
    </source>
</reference>
<feature type="transmembrane region" description="Helical" evidence="1">
    <location>
        <begin position="220"/>
        <end position="239"/>
    </location>
</feature>
<sequence length="249" mass="29427">MNNYKGLWNKEMKMMKGFQLVVIIVMLGMIFWSLFLNNDSDNFQNFWEVIAILNLGLVLMPATLLFSLNMEVHQLSLLLYNRNAIFRTIQVKFLHSIRVTLVFFGWMTIFLFVLKWINYLEVTSNTLISILFVLFHYTFMIGLWLNVIVYAAWVIHRMLITRVGFPISILCLVGLAILFSKLFSWSEPFINWIGSLWTISFSYFEDLALDLIFITQYNQISLSLFIFTVGILWLLYYLFTLLLEKKVEV</sequence>
<dbReference type="OrthoDB" id="1786466at2"/>
<feature type="transmembrane region" description="Helical" evidence="1">
    <location>
        <begin position="126"/>
        <end position="151"/>
    </location>
</feature>
<organism evidence="2 3">
    <name type="scientific">Gracilibacillus dipsosauri</name>
    <dbReference type="NCBI Taxonomy" id="178340"/>
    <lineage>
        <taxon>Bacteria</taxon>
        <taxon>Bacillati</taxon>
        <taxon>Bacillota</taxon>
        <taxon>Bacilli</taxon>
        <taxon>Bacillales</taxon>
        <taxon>Bacillaceae</taxon>
        <taxon>Gracilibacillus</taxon>
    </lineage>
</organism>
<evidence type="ECO:0000313" key="2">
    <source>
        <dbReference type="EMBL" id="PWU68102.1"/>
    </source>
</evidence>
<dbReference type="Proteomes" id="UP000245624">
    <property type="component" value="Unassembled WGS sequence"/>
</dbReference>
<feature type="transmembrane region" description="Helical" evidence="1">
    <location>
        <begin position="93"/>
        <end position="114"/>
    </location>
</feature>
<comment type="caution">
    <text evidence="2">The sequence shown here is derived from an EMBL/GenBank/DDBJ whole genome shotgun (WGS) entry which is preliminary data.</text>
</comment>
<accession>A0A317KX53</accession>
<protein>
    <recommendedName>
        <fullName evidence="4">ABC transporter permease</fullName>
    </recommendedName>
</protein>
<keyword evidence="1" id="KW-1133">Transmembrane helix</keyword>
<dbReference type="RefSeq" id="WP_109984623.1">
    <property type="nucleotide sequence ID" value="NZ_QGTD01000009.1"/>
</dbReference>
<keyword evidence="1" id="KW-0472">Membrane</keyword>
<name>A0A317KX53_9BACI</name>
<feature type="transmembrane region" description="Helical" evidence="1">
    <location>
        <begin position="49"/>
        <end position="72"/>
    </location>
</feature>
<keyword evidence="1" id="KW-0812">Transmembrane</keyword>
<evidence type="ECO:0000313" key="3">
    <source>
        <dbReference type="Proteomes" id="UP000245624"/>
    </source>
</evidence>
<keyword evidence="3" id="KW-1185">Reference proteome</keyword>
<dbReference type="EMBL" id="QGTD01000009">
    <property type="protein sequence ID" value="PWU68102.1"/>
    <property type="molecule type" value="Genomic_DNA"/>
</dbReference>
<feature type="transmembrane region" description="Helical" evidence="1">
    <location>
        <begin position="163"/>
        <end position="183"/>
    </location>
</feature>
<gene>
    <name evidence="2" type="ORF">DLJ74_11760</name>
</gene>
<proteinExistence type="predicted"/>
<feature type="transmembrane region" description="Helical" evidence="1">
    <location>
        <begin position="20"/>
        <end position="37"/>
    </location>
</feature>
<evidence type="ECO:0008006" key="4">
    <source>
        <dbReference type="Google" id="ProtNLM"/>
    </source>
</evidence>